<gene>
    <name evidence="1" type="ORF">D4764_10G0009690</name>
</gene>
<evidence type="ECO:0000313" key="1">
    <source>
        <dbReference type="EMBL" id="TWW79939.1"/>
    </source>
</evidence>
<sequence>MFNLLLNQLGGAFSSTGAPDRGLVGSVLLKSIHHECGCAGQIQDLLARDLLLELRLFRGRSSPWTSMSSCFRTDVLVSELSSAPTADVTVSWEVSKGAMKEKRTCLA</sequence>
<dbReference type="Proteomes" id="UP000324091">
    <property type="component" value="Chromosome 10"/>
</dbReference>
<dbReference type="EMBL" id="RHFK02000002">
    <property type="protein sequence ID" value="TWW79939.1"/>
    <property type="molecule type" value="Genomic_DNA"/>
</dbReference>
<dbReference type="AlphaFoldDB" id="A0A5C6PLY3"/>
<name>A0A5C6PLY3_9TELE</name>
<evidence type="ECO:0000313" key="2">
    <source>
        <dbReference type="Proteomes" id="UP000324091"/>
    </source>
</evidence>
<proteinExistence type="predicted"/>
<comment type="caution">
    <text evidence="1">The sequence shown here is derived from an EMBL/GenBank/DDBJ whole genome shotgun (WGS) entry which is preliminary data.</text>
</comment>
<accession>A0A5C6PLY3</accession>
<protein>
    <submittedName>
        <fullName evidence="1">Uncharacterized protein</fullName>
    </submittedName>
</protein>
<reference evidence="1 2" key="1">
    <citation type="submission" date="2019-04" db="EMBL/GenBank/DDBJ databases">
        <title>Chromosome genome assembly for Takifugu flavidus.</title>
        <authorList>
            <person name="Xiao S."/>
        </authorList>
    </citation>
    <scope>NUCLEOTIDE SEQUENCE [LARGE SCALE GENOMIC DNA]</scope>
    <source>
        <strain evidence="1">HTHZ2018</strain>
        <tissue evidence="1">Muscle</tissue>
    </source>
</reference>
<organism evidence="1 2">
    <name type="scientific">Takifugu flavidus</name>
    <name type="common">sansaifugu</name>
    <dbReference type="NCBI Taxonomy" id="433684"/>
    <lineage>
        <taxon>Eukaryota</taxon>
        <taxon>Metazoa</taxon>
        <taxon>Chordata</taxon>
        <taxon>Craniata</taxon>
        <taxon>Vertebrata</taxon>
        <taxon>Euteleostomi</taxon>
        <taxon>Actinopterygii</taxon>
        <taxon>Neopterygii</taxon>
        <taxon>Teleostei</taxon>
        <taxon>Neoteleostei</taxon>
        <taxon>Acanthomorphata</taxon>
        <taxon>Eupercaria</taxon>
        <taxon>Tetraodontiformes</taxon>
        <taxon>Tetradontoidea</taxon>
        <taxon>Tetraodontidae</taxon>
        <taxon>Takifugu</taxon>
    </lineage>
</organism>
<keyword evidence="2" id="KW-1185">Reference proteome</keyword>